<keyword evidence="2 5" id="KW-0812">Transmembrane</keyword>
<sequence>MAELTKSKQKHYLLNTSVIVAALGYFVDIYDLVLFSIVRIPSLQDLGVTEQSQLLEQGVMLLNMQMIGMLIGGVAWGILGDKRGRLSVLFGSIFLYSVANIMNGFVTSIPMYAFLRLVAGIGLAGELGAGITLVSEVLPKEKRGYGTMVVATIGISGAILAGVVGEYFGWRTAYFIGGGLGLLLLFLRVGVYESGMFDNLKKTADVTRGNFLSLFTNTKRFWKYLKCILIGVPIWYVVGILITFSPEFGIALGMQETVSAAKAVSFCYLGLVFGDFASGYLSQRFKSRRYIVVAFLLLTAVFVGVYLFGSAFSIDTFYTLCVALGFASGYWAVFVTIAAEQFGTNIRATVTTTVPNFVRGAVVPLTISFSYLKDGIGLVPGAIILGLICIALAVVAILSLEETYAKDLDYTEPI</sequence>
<evidence type="ECO:0000256" key="5">
    <source>
        <dbReference type="SAM" id="Phobius"/>
    </source>
</evidence>
<dbReference type="EMBL" id="JACRVF010000004">
    <property type="protein sequence ID" value="MBC5993912.1"/>
    <property type="molecule type" value="Genomic_DNA"/>
</dbReference>
<feature type="transmembrane region" description="Helical" evidence="5">
    <location>
        <begin position="12"/>
        <end position="38"/>
    </location>
</feature>
<feature type="transmembrane region" description="Helical" evidence="5">
    <location>
        <begin position="146"/>
        <end position="168"/>
    </location>
</feature>
<proteinExistence type="predicted"/>
<keyword evidence="3 5" id="KW-1133">Transmembrane helix</keyword>
<comment type="caution">
    <text evidence="7">The sequence shown here is derived from an EMBL/GenBank/DDBJ whole genome shotgun (WGS) entry which is preliminary data.</text>
</comment>
<evidence type="ECO:0000256" key="3">
    <source>
        <dbReference type="ARBA" id="ARBA00022989"/>
    </source>
</evidence>
<dbReference type="InterPro" id="IPR020846">
    <property type="entry name" value="MFS_dom"/>
</dbReference>
<dbReference type="SUPFAM" id="SSF103473">
    <property type="entry name" value="MFS general substrate transporter"/>
    <property type="match status" value="1"/>
</dbReference>
<keyword evidence="4 5" id="KW-0472">Membrane</keyword>
<dbReference type="GO" id="GO:0005886">
    <property type="term" value="C:plasma membrane"/>
    <property type="evidence" value="ECO:0007669"/>
    <property type="project" value="TreeGrafter"/>
</dbReference>
<feature type="transmembrane region" description="Helical" evidence="5">
    <location>
        <begin position="317"/>
        <end position="338"/>
    </location>
</feature>
<accession>A0A923N8U3</accession>
<evidence type="ECO:0000259" key="6">
    <source>
        <dbReference type="PROSITE" id="PS50850"/>
    </source>
</evidence>
<dbReference type="Proteomes" id="UP000603640">
    <property type="component" value="Unassembled WGS sequence"/>
</dbReference>
<keyword evidence="8" id="KW-1185">Reference proteome</keyword>
<protein>
    <submittedName>
        <fullName evidence="7">MFS transporter</fullName>
    </submittedName>
</protein>
<evidence type="ECO:0000313" key="8">
    <source>
        <dbReference type="Proteomes" id="UP000603640"/>
    </source>
</evidence>
<dbReference type="Pfam" id="PF07690">
    <property type="entry name" value="MFS_1"/>
    <property type="match status" value="1"/>
</dbReference>
<evidence type="ECO:0000256" key="1">
    <source>
        <dbReference type="ARBA" id="ARBA00004141"/>
    </source>
</evidence>
<feature type="transmembrane region" description="Helical" evidence="5">
    <location>
        <begin position="58"/>
        <end position="79"/>
    </location>
</feature>
<evidence type="ECO:0000256" key="2">
    <source>
        <dbReference type="ARBA" id="ARBA00022692"/>
    </source>
</evidence>
<organism evidence="7 8">
    <name type="scientific">Pontibacter cellulosilyticus</name>
    <dbReference type="NCBI Taxonomy" id="1720253"/>
    <lineage>
        <taxon>Bacteria</taxon>
        <taxon>Pseudomonadati</taxon>
        <taxon>Bacteroidota</taxon>
        <taxon>Cytophagia</taxon>
        <taxon>Cytophagales</taxon>
        <taxon>Hymenobacteraceae</taxon>
        <taxon>Pontibacter</taxon>
    </lineage>
</organism>
<dbReference type="RefSeq" id="WP_187067941.1">
    <property type="nucleotide sequence ID" value="NZ_JACRVF010000004.1"/>
</dbReference>
<feature type="domain" description="Major facilitator superfamily (MFS) profile" evidence="6">
    <location>
        <begin position="17"/>
        <end position="404"/>
    </location>
</feature>
<reference evidence="7" key="1">
    <citation type="submission" date="2020-08" db="EMBL/GenBank/DDBJ databases">
        <title>Pontibacter sp. SD6 16S ribosomal RNA gene Genome sequencing and assembly.</title>
        <authorList>
            <person name="Kang M."/>
        </authorList>
    </citation>
    <scope>NUCLEOTIDE SEQUENCE</scope>
    <source>
        <strain evidence="7">SD6</strain>
    </source>
</reference>
<dbReference type="PROSITE" id="PS50850">
    <property type="entry name" value="MFS"/>
    <property type="match status" value="1"/>
</dbReference>
<gene>
    <name evidence="7" type="ORF">H8S84_13780</name>
</gene>
<dbReference type="AlphaFoldDB" id="A0A923N8U3"/>
<dbReference type="GO" id="GO:0046943">
    <property type="term" value="F:carboxylic acid transmembrane transporter activity"/>
    <property type="evidence" value="ECO:0007669"/>
    <property type="project" value="TreeGrafter"/>
</dbReference>
<dbReference type="InterPro" id="IPR011701">
    <property type="entry name" value="MFS"/>
</dbReference>
<dbReference type="InterPro" id="IPR036259">
    <property type="entry name" value="MFS_trans_sf"/>
</dbReference>
<feature type="transmembrane region" description="Helical" evidence="5">
    <location>
        <begin position="86"/>
        <end position="106"/>
    </location>
</feature>
<feature type="transmembrane region" description="Helical" evidence="5">
    <location>
        <begin position="174"/>
        <end position="192"/>
    </location>
</feature>
<feature type="transmembrane region" description="Helical" evidence="5">
    <location>
        <begin position="378"/>
        <end position="400"/>
    </location>
</feature>
<name>A0A923N8U3_9BACT</name>
<feature type="transmembrane region" description="Helical" evidence="5">
    <location>
        <begin position="290"/>
        <end position="311"/>
    </location>
</feature>
<feature type="transmembrane region" description="Helical" evidence="5">
    <location>
        <begin position="224"/>
        <end position="245"/>
    </location>
</feature>
<comment type="subcellular location">
    <subcellularLocation>
        <location evidence="1">Membrane</location>
        <topology evidence="1">Multi-pass membrane protein</topology>
    </subcellularLocation>
</comment>
<dbReference type="PANTHER" id="PTHR23508">
    <property type="entry name" value="CARBOXYLIC ACID TRANSPORTER PROTEIN HOMOLOG"/>
    <property type="match status" value="1"/>
</dbReference>
<evidence type="ECO:0000256" key="4">
    <source>
        <dbReference type="ARBA" id="ARBA00023136"/>
    </source>
</evidence>
<evidence type="ECO:0000313" key="7">
    <source>
        <dbReference type="EMBL" id="MBC5993912.1"/>
    </source>
</evidence>
<dbReference type="Gene3D" id="1.20.1250.20">
    <property type="entry name" value="MFS general substrate transporter like domains"/>
    <property type="match status" value="2"/>
</dbReference>
<dbReference type="PANTHER" id="PTHR23508:SF10">
    <property type="entry name" value="CARBOXYLIC ACID TRANSPORTER PROTEIN HOMOLOG"/>
    <property type="match status" value="1"/>
</dbReference>
<feature type="transmembrane region" description="Helical" evidence="5">
    <location>
        <begin position="257"/>
        <end position="278"/>
    </location>
</feature>
<feature type="transmembrane region" description="Helical" evidence="5">
    <location>
        <begin position="112"/>
        <end position="134"/>
    </location>
</feature>